<proteinExistence type="predicted"/>
<gene>
    <name evidence="1" type="ORF">HMPREF0220_1941</name>
</gene>
<name>D5Q4V9_CLODI</name>
<dbReference type="HOGENOM" id="CLU_3156040_0_0_9"/>
<protein>
    <submittedName>
        <fullName evidence="1">Uncharacterized protein</fullName>
    </submittedName>
</protein>
<organism evidence="1 2">
    <name type="scientific">Clostridioides difficile NAP08</name>
    <dbReference type="NCBI Taxonomy" id="525259"/>
    <lineage>
        <taxon>Bacteria</taxon>
        <taxon>Bacillati</taxon>
        <taxon>Bacillota</taxon>
        <taxon>Clostridia</taxon>
        <taxon>Peptostreptococcales</taxon>
        <taxon>Peptostreptococcaceae</taxon>
        <taxon>Clostridioides</taxon>
    </lineage>
</organism>
<dbReference type="AlphaFoldDB" id="D5Q4V9"/>
<accession>D5Q4V9</accession>
<comment type="caution">
    <text evidence="1">The sequence shown here is derived from an EMBL/GenBank/DDBJ whole genome shotgun (WGS) entry which is preliminary data.</text>
</comment>
<dbReference type="EMBL" id="ADNX01000045">
    <property type="protein sequence ID" value="EFH07015.1"/>
    <property type="molecule type" value="Genomic_DNA"/>
</dbReference>
<evidence type="ECO:0000313" key="2">
    <source>
        <dbReference type="Proteomes" id="UP000003227"/>
    </source>
</evidence>
<reference evidence="1 2" key="1">
    <citation type="submission" date="2010-05" db="EMBL/GenBank/DDBJ databases">
        <authorList>
            <person name="Qin X."/>
            <person name="Bachman B."/>
            <person name="Battles P."/>
            <person name="Bell A."/>
            <person name="Bess C."/>
            <person name="Bickham C."/>
            <person name="Chaboub L."/>
            <person name="Chen D."/>
            <person name="Coyle M."/>
            <person name="Deiros D.R."/>
            <person name="Dinh H."/>
            <person name="Forbes L."/>
            <person name="Fowler G."/>
            <person name="Francisco L."/>
            <person name="Fu Q."/>
            <person name="Gubbala S."/>
            <person name="Hale W."/>
            <person name="Han Y."/>
            <person name="Hemphill L."/>
            <person name="Highlander S.K."/>
            <person name="Hirani K."/>
            <person name="Hogues M."/>
            <person name="Jackson L."/>
            <person name="Jakkamsetti A."/>
            <person name="Javaid M."/>
            <person name="Jiang H."/>
            <person name="Korchina V."/>
            <person name="Kovar C."/>
            <person name="Lara F."/>
            <person name="Lee S."/>
            <person name="Mata R."/>
            <person name="Mathew T."/>
            <person name="Moen C."/>
            <person name="Morales K."/>
            <person name="Munidasa M."/>
            <person name="Nazareth L."/>
            <person name="Ngo R."/>
            <person name="Nguyen L."/>
            <person name="Okwuonu G."/>
            <person name="Ongeri F."/>
            <person name="Patil S."/>
            <person name="Petrosino J."/>
            <person name="Pham C."/>
            <person name="Pham P."/>
            <person name="Pu L.-L."/>
            <person name="Puazo M."/>
            <person name="Raj R."/>
            <person name="Reid J."/>
            <person name="Rouhana J."/>
            <person name="Saada N."/>
            <person name="Shang Y."/>
            <person name="Simmons D."/>
            <person name="Thornton R."/>
            <person name="Warren J."/>
            <person name="Weissenberger G."/>
            <person name="Zhang J."/>
            <person name="Zhang L."/>
            <person name="Zhou C."/>
            <person name="Zhu D."/>
            <person name="Muzny D."/>
            <person name="Worley K."/>
            <person name="Gibbs R."/>
        </authorList>
    </citation>
    <scope>NUCLEOTIDE SEQUENCE [LARGE SCALE GENOMIC DNA]</scope>
    <source>
        <strain evidence="1 2">NAP08</strain>
    </source>
</reference>
<dbReference type="Proteomes" id="UP000003227">
    <property type="component" value="Unassembled WGS sequence"/>
</dbReference>
<sequence>MIIVSKKYKLFNIKRDYMFTYIKSYKLMVKFMNYKGIYKKTKELISVM</sequence>
<evidence type="ECO:0000313" key="1">
    <source>
        <dbReference type="EMBL" id="EFH07015.1"/>
    </source>
</evidence>